<comment type="similarity">
    <text evidence="1 10">Belongs to the TFIIB family.</text>
</comment>
<accession>A0A7C0X149</accession>
<gene>
    <name evidence="10" type="primary">tfb</name>
    <name evidence="14" type="ORF">ENG09_03400</name>
</gene>
<dbReference type="InterPro" id="IPR013150">
    <property type="entry name" value="TFIIB_cyclin"/>
</dbReference>
<feature type="domain" description="TFIIB-type" evidence="13">
    <location>
        <begin position="19"/>
        <end position="50"/>
    </location>
</feature>
<dbReference type="SUPFAM" id="SSF57783">
    <property type="entry name" value="Zinc beta-ribbon"/>
    <property type="match status" value="1"/>
</dbReference>
<evidence type="ECO:0000256" key="7">
    <source>
        <dbReference type="ARBA" id="ARBA00023015"/>
    </source>
</evidence>
<keyword evidence="7 10" id="KW-0805">Transcription regulation</keyword>
<feature type="repeat" description="2" evidence="10">
    <location>
        <begin position="225"/>
        <end position="306"/>
    </location>
</feature>
<protein>
    <recommendedName>
        <fullName evidence="2 10">Transcription initiation factor IIB</fullName>
        <shortName evidence="10">TFIIB</shortName>
    </recommendedName>
</protein>
<dbReference type="HAMAP" id="MF_00383">
    <property type="entry name" value="TF2B_arch"/>
    <property type="match status" value="1"/>
</dbReference>
<reference evidence="14" key="1">
    <citation type="journal article" date="2020" name="mSystems">
        <title>Genome- and Community-Level Interaction Insights into Carbon Utilization and Element Cycling Functions of Hydrothermarchaeota in Hydrothermal Sediment.</title>
        <authorList>
            <person name="Zhou Z."/>
            <person name="Liu Y."/>
            <person name="Xu W."/>
            <person name="Pan J."/>
            <person name="Luo Z.H."/>
            <person name="Li M."/>
        </authorList>
    </citation>
    <scope>NUCLEOTIDE SEQUENCE [LARGE SCALE GENOMIC DNA]</scope>
    <source>
        <strain evidence="14">HyVt-185</strain>
    </source>
</reference>
<feature type="binding site" evidence="10">
    <location>
        <position position="45"/>
    </location>
    <ligand>
        <name>Zn(2+)</name>
        <dbReference type="ChEBI" id="CHEBI:29105"/>
    </ligand>
</feature>
<dbReference type="InterPro" id="IPR013137">
    <property type="entry name" value="Znf_TFIIB"/>
</dbReference>
<dbReference type="Gene3D" id="1.10.472.170">
    <property type="match status" value="1"/>
</dbReference>
<dbReference type="SMART" id="SM00385">
    <property type="entry name" value="CYCLIN"/>
    <property type="match status" value="2"/>
</dbReference>
<evidence type="ECO:0000256" key="6">
    <source>
        <dbReference type="ARBA" id="ARBA00022833"/>
    </source>
</evidence>
<evidence type="ECO:0000256" key="5">
    <source>
        <dbReference type="ARBA" id="ARBA00022771"/>
    </source>
</evidence>
<evidence type="ECO:0000313" key="14">
    <source>
        <dbReference type="EMBL" id="HDM36285.1"/>
    </source>
</evidence>
<dbReference type="Proteomes" id="UP000885863">
    <property type="component" value="Unassembled WGS sequence"/>
</dbReference>
<dbReference type="CDD" id="cd20549">
    <property type="entry name" value="CYCLIN_TFIIB_archaea_like_rpt1"/>
    <property type="match status" value="1"/>
</dbReference>
<dbReference type="FunFam" id="1.10.472.170:FF:000001">
    <property type="entry name" value="Transcription initiation factor IIB"/>
    <property type="match status" value="1"/>
</dbReference>
<evidence type="ECO:0000256" key="11">
    <source>
        <dbReference type="PROSITE-ProRule" id="PRU00469"/>
    </source>
</evidence>
<evidence type="ECO:0000259" key="13">
    <source>
        <dbReference type="PROSITE" id="PS51134"/>
    </source>
</evidence>
<dbReference type="GO" id="GO:0070897">
    <property type="term" value="P:transcription preinitiation complex assembly"/>
    <property type="evidence" value="ECO:0007669"/>
    <property type="project" value="InterPro"/>
</dbReference>
<dbReference type="PANTHER" id="PTHR11618">
    <property type="entry name" value="TRANSCRIPTION INITIATION FACTOR IIB-RELATED"/>
    <property type="match status" value="1"/>
</dbReference>
<dbReference type="PRINTS" id="PR00685">
    <property type="entry name" value="TIFACTORIIB"/>
</dbReference>
<dbReference type="PROSITE" id="PS00782">
    <property type="entry name" value="TFIIB"/>
    <property type="match status" value="1"/>
</dbReference>
<evidence type="ECO:0000256" key="1">
    <source>
        <dbReference type="ARBA" id="ARBA00010857"/>
    </source>
</evidence>
<organism evidence="14">
    <name type="scientific">Candidatus Syntropharchaeum butanivorans</name>
    <dbReference type="NCBI Taxonomy" id="1839936"/>
    <lineage>
        <taxon>Archaea</taxon>
        <taxon>Methanobacteriati</taxon>
        <taxon>Methanobacteriota</taxon>
        <taxon>Stenosarchaea group</taxon>
        <taxon>Methanomicrobia</taxon>
        <taxon>Methanosarcinales</taxon>
        <taxon>ANME-2 cluster</taxon>
        <taxon>Candidatus Syntropharchaeum</taxon>
    </lineage>
</organism>
<keyword evidence="6 10" id="KW-0862">Zinc</keyword>
<feature type="repeat" description="1" evidence="10">
    <location>
        <begin position="131"/>
        <end position="214"/>
    </location>
</feature>
<dbReference type="CDD" id="cd20550">
    <property type="entry name" value="CYCLIN_TFIIB_archaea_like_rpt2"/>
    <property type="match status" value="1"/>
</dbReference>
<dbReference type="InterPro" id="IPR000812">
    <property type="entry name" value="TFIIB"/>
</dbReference>
<dbReference type="NCBIfam" id="NF001658">
    <property type="entry name" value="PRK00423.1"/>
    <property type="match status" value="1"/>
</dbReference>
<feature type="region of interest" description="Disordered" evidence="12">
    <location>
        <begin position="317"/>
        <end position="340"/>
    </location>
</feature>
<dbReference type="GO" id="GO:0008270">
    <property type="term" value="F:zinc ion binding"/>
    <property type="evidence" value="ECO:0007669"/>
    <property type="project" value="UniProtKB-UniRule"/>
</dbReference>
<evidence type="ECO:0000256" key="2">
    <source>
        <dbReference type="ARBA" id="ARBA00013932"/>
    </source>
</evidence>
<sequence length="340" mass="37979">MCMIEVDKNGEEEKKVYRATTKCPECDSPLIRQDYERGEIVCDSCGLVIEENLMDQGAEWRAFDYEQMVKRARTGAPMTYMIHDKGLSTFIDWRDANVQGKSASNIQRLRKWQNRVRVSSSSERSLIFAISEIDRMGSALGLSKDVREAAALMYRKAMEKDLIRGRSVEGLATAILYAVCRQKGIPRTLEEVGSVSRVKQKEIGRTYRFLSRELDFRLQPSSPSEFVSRFCSRLNLKEDVRAKAIEIVNQAEQQELTVGKGPISIAAAAIYIAARLCGDTRTQKEVAAATGVTEVTIRNRYKDIVEALGIELPQLQPSSTTASNLTSSSSPLSSEKELSG</sequence>
<dbReference type="PROSITE" id="PS51134">
    <property type="entry name" value="ZF_TFIIB"/>
    <property type="match status" value="1"/>
</dbReference>
<evidence type="ECO:0000256" key="10">
    <source>
        <dbReference type="HAMAP-Rule" id="MF_00383"/>
    </source>
</evidence>
<dbReference type="Gene3D" id="1.10.472.10">
    <property type="entry name" value="Cyclin-like"/>
    <property type="match status" value="1"/>
</dbReference>
<dbReference type="EMBL" id="DQZR01000143">
    <property type="protein sequence ID" value="HDM36285.1"/>
    <property type="molecule type" value="Genomic_DNA"/>
</dbReference>
<proteinExistence type="inferred from homology"/>
<evidence type="ECO:0000256" key="8">
    <source>
        <dbReference type="ARBA" id="ARBA00023163"/>
    </source>
</evidence>
<name>A0A7C0X149_9EURY</name>
<evidence type="ECO:0000256" key="3">
    <source>
        <dbReference type="ARBA" id="ARBA00022723"/>
    </source>
</evidence>
<dbReference type="GO" id="GO:0097550">
    <property type="term" value="C:transcription preinitiation complex"/>
    <property type="evidence" value="ECO:0007669"/>
    <property type="project" value="TreeGrafter"/>
</dbReference>
<keyword evidence="8 10" id="KW-0804">Transcription</keyword>
<dbReference type="GO" id="GO:0003700">
    <property type="term" value="F:DNA-binding transcription factor activity"/>
    <property type="evidence" value="ECO:0007669"/>
    <property type="project" value="UniProtKB-UniRule"/>
</dbReference>
<dbReference type="AlphaFoldDB" id="A0A7C0X149"/>
<evidence type="ECO:0000256" key="12">
    <source>
        <dbReference type="SAM" id="MobiDB-lite"/>
    </source>
</evidence>
<dbReference type="InterPro" id="IPR013763">
    <property type="entry name" value="Cyclin-like_dom"/>
</dbReference>
<feature type="binding site" evidence="10">
    <location>
        <position position="42"/>
    </location>
    <ligand>
        <name>Zn(2+)</name>
        <dbReference type="ChEBI" id="CHEBI:29105"/>
    </ligand>
</feature>
<dbReference type="InterPro" id="IPR036915">
    <property type="entry name" value="Cyclin-like_sf"/>
</dbReference>
<dbReference type="PANTHER" id="PTHR11618:SF13">
    <property type="entry name" value="TRANSCRIPTION INITIATION FACTOR IIB"/>
    <property type="match status" value="1"/>
</dbReference>
<dbReference type="FunFam" id="1.10.472.10:FF:000023">
    <property type="entry name" value="Transcription initiation factor IIB"/>
    <property type="match status" value="1"/>
</dbReference>
<evidence type="ECO:0000256" key="9">
    <source>
        <dbReference type="ARBA" id="ARBA00053882"/>
    </source>
</evidence>
<keyword evidence="5 11" id="KW-0863">Zinc-finger</keyword>
<dbReference type="InterPro" id="IPR023486">
    <property type="entry name" value="TFIIB_CS"/>
</dbReference>
<keyword evidence="3 10" id="KW-0479">Metal-binding</keyword>
<feature type="binding site" evidence="10">
    <location>
        <position position="23"/>
    </location>
    <ligand>
        <name>Zn(2+)</name>
        <dbReference type="ChEBI" id="CHEBI:29105"/>
    </ligand>
</feature>
<feature type="compositionally biased region" description="Low complexity" evidence="12">
    <location>
        <begin position="318"/>
        <end position="333"/>
    </location>
</feature>
<dbReference type="SUPFAM" id="SSF47954">
    <property type="entry name" value="Cyclin-like"/>
    <property type="match status" value="2"/>
</dbReference>
<keyword evidence="4 10" id="KW-0677">Repeat</keyword>
<feature type="binding site" evidence="10">
    <location>
        <position position="26"/>
    </location>
    <ligand>
        <name>Zn(2+)</name>
        <dbReference type="ChEBI" id="CHEBI:29105"/>
    </ligand>
</feature>
<dbReference type="Pfam" id="PF08271">
    <property type="entry name" value="Zn_Ribbon_TF"/>
    <property type="match status" value="1"/>
</dbReference>
<evidence type="ECO:0000256" key="4">
    <source>
        <dbReference type="ARBA" id="ARBA00022737"/>
    </source>
</evidence>
<dbReference type="GO" id="GO:0017025">
    <property type="term" value="F:TBP-class protein binding"/>
    <property type="evidence" value="ECO:0007669"/>
    <property type="project" value="InterPro"/>
</dbReference>
<comment type="function">
    <text evidence="9 10">Stabilizes TBP binding to an archaeal box-A promoter. Also responsible for recruiting RNA polymerase II to the pre-initiation complex (DNA-TBP-TFIIB).</text>
</comment>
<dbReference type="InterPro" id="IPR023484">
    <property type="entry name" value="TFIIB_arc"/>
</dbReference>
<dbReference type="Pfam" id="PF00382">
    <property type="entry name" value="TFIIB"/>
    <property type="match status" value="2"/>
</dbReference>
<comment type="caution">
    <text evidence="14">The sequence shown here is derived from an EMBL/GenBank/DDBJ whole genome shotgun (WGS) entry which is preliminary data.</text>
</comment>